<dbReference type="EC" id="4.6.1.1" evidence="3"/>
<dbReference type="EMBL" id="CP011797">
    <property type="protein sequence ID" value="ATX77826.1"/>
    <property type="molecule type" value="Genomic_DNA"/>
</dbReference>
<gene>
    <name evidence="3" type="ORF">REIFOR_02703</name>
</gene>
<reference evidence="3 4" key="1">
    <citation type="journal article" date="2017" name="Environ. Microbiol.">
        <title>Genomic and physiological analyses of 'Reinekea forsetii' reveal a versatile opportunistic lifestyle during spring algae blooms.</title>
        <authorList>
            <person name="Avci B."/>
            <person name="Hahnke R.L."/>
            <person name="Chafee M."/>
            <person name="Fischer T."/>
            <person name="Gruber-Vodicka H."/>
            <person name="Tegetmeyer H.E."/>
            <person name="Harder J."/>
            <person name="Fuchs B.M."/>
            <person name="Amann R.I."/>
            <person name="Teeling H."/>
        </authorList>
    </citation>
    <scope>NUCLEOTIDE SEQUENCE [LARGE SCALE GENOMIC DNA]</scope>
    <source>
        <strain evidence="3 4">Hel1_31_D35</strain>
    </source>
</reference>
<dbReference type="CDD" id="cd07756">
    <property type="entry name" value="CYTH-like_Pase_CHAD"/>
    <property type="match status" value="1"/>
</dbReference>
<evidence type="ECO:0000313" key="4">
    <source>
        <dbReference type="Proteomes" id="UP000229757"/>
    </source>
</evidence>
<dbReference type="GO" id="GO:0004016">
    <property type="term" value="F:adenylate cyclase activity"/>
    <property type="evidence" value="ECO:0007669"/>
    <property type="project" value="UniProtKB-EC"/>
</dbReference>
<dbReference type="InterPro" id="IPR039013">
    <property type="entry name" value="YgiF"/>
</dbReference>
<dbReference type="GO" id="GO:0050355">
    <property type="term" value="F:inorganic triphosphate phosphatase activity"/>
    <property type="evidence" value="ECO:0007669"/>
    <property type="project" value="InterPro"/>
</dbReference>
<dbReference type="Gene3D" id="2.40.320.10">
    <property type="entry name" value="Hypothetical Protein Pfu-838710-001"/>
    <property type="match status" value="1"/>
</dbReference>
<dbReference type="SMART" id="SM01118">
    <property type="entry name" value="CYTH"/>
    <property type="match status" value="1"/>
</dbReference>
<sequence>MDNNNRHVTQYSWVSNPSADNNRNHQPKAGWLKGQGNMAQEIELKLTISEQSIDDFLALELLSAYSAETAFLENTYFDTPARQLTQVGSALRIRKTPQGYLQTLKTRGLNSGGLHQRDEWEYGITSNTLEMALFPEQGLPVGLQAEQLEPLFSTNFTRTSWQITYNLSKIELVLDLGQVACQAGSDAISELELELKDGQLSDLFALALEISARVAVMPSDISKAERGHRICNGFTDNHVELPDIVPQQSMESAFCALFGYEMERLQRSWQVFWSSQQWRHLQEFVVTLGNMHTEIEWFQGMMPKTQIDYAHDQLKWISATVTPILSWWPACFALSQDAEDEPKSVAISLQQSKAKKALKALRLLQNNPELGSRILCLTAWLHGQQWRVGQLAEQVRFGEQPVTDGLDYSFDKALNELRTDCFSGSTSNALSQSPAVHRLLMLCQYFDRLYGKELGDLRAPLQALEDNLSRLSAIDVVTQLKGWLNDLPFEQQASIHSWTRSQTVLLRDIKQLANKLISGREALGESPI</sequence>
<dbReference type="InterPro" id="IPR033469">
    <property type="entry name" value="CYTH-like_dom_sf"/>
</dbReference>
<proteinExistence type="predicted"/>
<evidence type="ECO:0000313" key="3">
    <source>
        <dbReference type="EMBL" id="ATX77826.1"/>
    </source>
</evidence>
<dbReference type="Proteomes" id="UP000229757">
    <property type="component" value="Chromosome"/>
</dbReference>
<dbReference type="Pfam" id="PF01928">
    <property type="entry name" value="CYTH"/>
    <property type="match status" value="1"/>
</dbReference>
<dbReference type="SUPFAM" id="SSF55154">
    <property type="entry name" value="CYTH-like phosphatases"/>
    <property type="match status" value="1"/>
</dbReference>
<keyword evidence="3" id="KW-0456">Lyase</keyword>
<feature type="region of interest" description="Disordered" evidence="1">
    <location>
        <begin position="1"/>
        <end position="32"/>
    </location>
</feature>
<dbReference type="KEGG" id="rfo:REIFOR_02703"/>
<dbReference type="PANTHER" id="PTHR39569:SF1">
    <property type="entry name" value="INORGANIC TRIPHOSPHATASE"/>
    <property type="match status" value="1"/>
</dbReference>
<evidence type="ECO:0000256" key="1">
    <source>
        <dbReference type="SAM" id="MobiDB-lite"/>
    </source>
</evidence>
<dbReference type="PROSITE" id="PS51707">
    <property type="entry name" value="CYTH"/>
    <property type="match status" value="1"/>
</dbReference>
<evidence type="ECO:0000259" key="2">
    <source>
        <dbReference type="PROSITE" id="PS51707"/>
    </source>
</evidence>
<keyword evidence="4" id="KW-1185">Reference proteome</keyword>
<feature type="domain" description="CYTH" evidence="2">
    <location>
        <begin position="39"/>
        <end position="234"/>
    </location>
</feature>
<feature type="compositionally biased region" description="Polar residues" evidence="1">
    <location>
        <begin position="1"/>
        <end position="21"/>
    </location>
</feature>
<accession>A0A2K8KZN7</accession>
<dbReference type="PANTHER" id="PTHR39569">
    <property type="entry name" value="INORGANIC TRIPHOSPHATASE"/>
    <property type="match status" value="1"/>
</dbReference>
<dbReference type="InterPro" id="IPR023577">
    <property type="entry name" value="CYTH_domain"/>
</dbReference>
<organism evidence="3 4">
    <name type="scientific">Reinekea forsetii</name>
    <dbReference type="NCBI Taxonomy" id="1336806"/>
    <lineage>
        <taxon>Bacteria</taxon>
        <taxon>Pseudomonadati</taxon>
        <taxon>Pseudomonadota</taxon>
        <taxon>Gammaproteobacteria</taxon>
        <taxon>Oceanospirillales</taxon>
        <taxon>Saccharospirillaceae</taxon>
        <taxon>Reinekea</taxon>
    </lineage>
</organism>
<dbReference type="AlphaFoldDB" id="A0A2K8KZN7"/>
<protein>
    <submittedName>
        <fullName evidence="3">Adenylate cyclase, CYTH domain protein</fullName>
        <ecNumber evidence="3">4.6.1.1</ecNumber>
    </submittedName>
</protein>
<name>A0A2K8KZN7_9GAMM</name>
<dbReference type="GO" id="GO:0046872">
    <property type="term" value="F:metal ion binding"/>
    <property type="evidence" value="ECO:0007669"/>
    <property type="project" value="TreeGrafter"/>
</dbReference>